<name>A0A212L1V6_9HYPH</name>
<dbReference type="AlphaFoldDB" id="A0A212L1V6"/>
<organism evidence="1">
    <name type="scientific">uncultured Pleomorphomonas sp</name>
    <dbReference type="NCBI Taxonomy" id="442121"/>
    <lineage>
        <taxon>Bacteria</taxon>
        <taxon>Pseudomonadati</taxon>
        <taxon>Pseudomonadota</taxon>
        <taxon>Alphaproteobacteria</taxon>
        <taxon>Hyphomicrobiales</taxon>
        <taxon>Pleomorphomonadaceae</taxon>
        <taxon>Pleomorphomonas</taxon>
        <taxon>environmental samples</taxon>
    </lineage>
</organism>
<gene>
    <name evidence="1" type="ORF">KL86PLE_100248</name>
</gene>
<reference evidence="1" key="1">
    <citation type="submission" date="2016-08" db="EMBL/GenBank/DDBJ databases">
        <authorList>
            <person name="Seilhamer J.J."/>
        </authorList>
    </citation>
    <scope>NUCLEOTIDE SEQUENCE</scope>
    <source>
        <strain evidence="1">86</strain>
    </source>
</reference>
<accession>A0A212L1V6</accession>
<evidence type="ECO:0000313" key="1">
    <source>
        <dbReference type="EMBL" id="SCM71520.1"/>
    </source>
</evidence>
<protein>
    <submittedName>
        <fullName evidence="1">Uncharacterized protein</fullName>
    </submittedName>
</protein>
<proteinExistence type="predicted"/>
<sequence>MRLASYWLLHTAYVIYMRILTPVKRHSPLR</sequence>
<dbReference type="EMBL" id="FMJD01000002">
    <property type="protein sequence ID" value="SCM71520.1"/>
    <property type="molecule type" value="Genomic_DNA"/>
</dbReference>